<dbReference type="GO" id="GO:0003676">
    <property type="term" value="F:nucleic acid binding"/>
    <property type="evidence" value="ECO:0007669"/>
    <property type="project" value="InterPro"/>
</dbReference>
<evidence type="ECO:0000313" key="8">
    <source>
        <dbReference type="EMBL" id="KAK5600605.1"/>
    </source>
</evidence>
<evidence type="ECO:0000256" key="5">
    <source>
        <dbReference type="ARBA" id="ARBA00023128"/>
    </source>
</evidence>
<evidence type="ECO:0000256" key="7">
    <source>
        <dbReference type="ARBA" id="ARBA00044944"/>
    </source>
</evidence>
<keyword evidence="6" id="KW-0472">Membrane</keyword>
<keyword evidence="4" id="KW-1133">Transmembrane helix</keyword>
<evidence type="ECO:0000256" key="4">
    <source>
        <dbReference type="ARBA" id="ARBA00022989"/>
    </source>
</evidence>
<dbReference type="GO" id="GO:0034551">
    <property type="term" value="P:mitochondrial respiratory chain complex III assembly"/>
    <property type="evidence" value="ECO:0007669"/>
    <property type="project" value="InterPro"/>
</dbReference>
<dbReference type="PANTHER" id="PTHR28492">
    <property type="entry name" value="HYPOTHETICAL PROTEIN LOC691921"/>
    <property type="match status" value="1"/>
</dbReference>
<dbReference type="Pfam" id="PF14990">
    <property type="entry name" value="DUF4516"/>
    <property type="match status" value="1"/>
</dbReference>
<keyword evidence="3" id="KW-0999">Mitochondrion inner membrane</keyword>
<keyword evidence="2" id="KW-0812">Transmembrane</keyword>
<organism evidence="8 9">
    <name type="scientific">Crenichthys baileyi</name>
    <name type="common">White River springfish</name>
    <dbReference type="NCBI Taxonomy" id="28760"/>
    <lineage>
        <taxon>Eukaryota</taxon>
        <taxon>Metazoa</taxon>
        <taxon>Chordata</taxon>
        <taxon>Craniata</taxon>
        <taxon>Vertebrata</taxon>
        <taxon>Euteleostomi</taxon>
        <taxon>Actinopterygii</taxon>
        <taxon>Neopterygii</taxon>
        <taxon>Teleostei</taxon>
        <taxon>Neoteleostei</taxon>
        <taxon>Acanthomorphata</taxon>
        <taxon>Ovalentaria</taxon>
        <taxon>Atherinomorphae</taxon>
        <taxon>Cyprinodontiformes</taxon>
        <taxon>Goodeidae</taxon>
        <taxon>Crenichthys</taxon>
    </lineage>
</organism>
<dbReference type="PANTHER" id="PTHR28492:SF1">
    <property type="entry name" value="UBIQUINOL-CYTOCHROME-C REDUCTASE COMPLEX ASSEMBLY FACTOR 6"/>
    <property type="match status" value="1"/>
</dbReference>
<evidence type="ECO:0000313" key="9">
    <source>
        <dbReference type="Proteomes" id="UP001311232"/>
    </source>
</evidence>
<sequence length="126" mass="14409">MPAGVSWPRYIRMFGASVLAMFAGAQVVHQYYLPDLESTVWRSPKKAYHPGCCMARVKHGGGSVMVWAAISWHSLGPILVLDWARHCQGLPNHSWGTMCIQWFKHCILKAVPCIRMTMHQYTQHDW</sequence>
<gene>
    <name evidence="8" type="ORF">CRENBAI_001335</name>
</gene>
<comment type="similarity">
    <text evidence="7">Belongs to the UQCC6 family.</text>
</comment>
<comment type="subcellular location">
    <subcellularLocation>
        <location evidence="1">Mitochondrion inner membrane</location>
        <topology evidence="1">Single-pass membrane protein</topology>
    </subcellularLocation>
</comment>
<evidence type="ECO:0000256" key="6">
    <source>
        <dbReference type="ARBA" id="ARBA00023136"/>
    </source>
</evidence>
<protein>
    <submittedName>
        <fullName evidence="8">Uncharacterized protein</fullName>
    </submittedName>
</protein>
<evidence type="ECO:0000256" key="2">
    <source>
        <dbReference type="ARBA" id="ARBA00022692"/>
    </source>
</evidence>
<reference evidence="8 9" key="1">
    <citation type="submission" date="2021-06" db="EMBL/GenBank/DDBJ databases">
        <authorList>
            <person name="Palmer J.M."/>
        </authorList>
    </citation>
    <scope>NUCLEOTIDE SEQUENCE [LARGE SCALE GENOMIC DNA]</scope>
    <source>
        <strain evidence="8 9">MEX-2019</strain>
        <tissue evidence="8">Muscle</tissue>
    </source>
</reference>
<dbReference type="Proteomes" id="UP001311232">
    <property type="component" value="Unassembled WGS sequence"/>
</dbReference>
<accession>A0AAV9QXA1</accession>
<proteinExistence type="inferred from homology"/>
<keyword evidence="9" id="KW-1185">Reference proteome</keyword>
<evidence type="ECO:0000256" key="1">
    <source>
        <dbReference type="ARBA" id="ARBA00004434"/>
    </source>
</evidence>
<dbReference type="EMBL" id="JAHHUM010002882">
    <property type="protein sequence ID" value="KAK5600605.1"/>
    <property type="molecule type" value="Genomic_DNA"/>
</dbReference>
<comment type="caution">
    <text evidence="8">The sequence shown here is derived from an EMBL/GenBank/DDBJ whole genome shotgun (WGS) entry which is preliminary data.</text>
</comment>
<dbReference type="GO" id="GO:0005743">
    <property type="term" value="C:mitochondrial inner membrane"/>
    <property type="evidence" value="ECO:0007669"/>
    <property type="project" value="UniProtKB-SubCell"/>
</dbReference>
<name>A0AAV9QXA1_9TELE</name>
<dbReference type="InterPro" id="IPR036397">
    <property type="entry name" value="RNaseH_sf"/>
</dbReference>
<dbReference type="Gene3D" id="3.30.420.10">
    <property type="entry name" value="Ribonuclease H-like superfamily/Ribonuclease H"/>
    <property type="match status" value="1"/>
</dbReference>
<dbReference type="AlphaFoldDB" id="A0AAV9QXA1"/>
<dbReference type="InterPro" id="IPR027858">
    <property type="entry name" value="BRAWNIN"/>
</dbReference>
<evidence type="ECO:0000256" key="3">
    <source>
        <dbReference type="ARBA" id="ARBA00022792"/>
    </source>
</evidence>
<keyword evidence="5" id="KW-0496">Mitochondrion</keyword>